<protein>
    <recommendedName>
        <fullName evidence="3">dTTP/UTP pyrophosphatase</fullName>
        <shortName evidence="3">dTTPase/UTPase</shortName>
        <ecNumber evidence="3">3.6.1.9</ecNumber>
    </recommendedName>
    <alternativeName>
        <fullName evidence="3">Nucleoside triphosphate pyrophosphatase</fullName>
    </alternativeName>
    <alternativeName>
        <fullName evidence="3">Nucleotide pyrophosphatase</fullName>
        <shortName evidence="3">Nucleotide PPase</shortName>
    </alternativeName>
</protein>
<dbReference type="EMBL" id="PKHE01000022">
    <property type="protein sequence ID" value="PKY87637.1"/>
    <property type="molecule type" value="Genomic_DNA"/>
</dbReference>
<dbReference type="GO" id="GO:0036221">
    <property type="term" value="F:UTP diphosphatase activity"/>
    <property type="evidence" value="ECO:0007669"/>
    <property type="project" value="RHEA"/>
</dbReference>
<keyword evidence="2 3" id="KW-0378">Hydrolase</keyword>
<comment type="caution">
    <text evidence="4">The sequence shown here is derived from an EMBL/GenBank/DDBJ whole genome shotgun (WGS) entry which is preliminary data.</text>
</comment>
<comment type="caution">
    <text evidence="3">Lacks conserved residue(s) required for the propagation of feature annotation.</text>
</comment>
<comment type="catalytic activity">
    <reaction evidence="3">
        <text>dTTP + H2O = dTMP + diphosphate + H(+)</text>
        <dbReference type="Rhea" id="RHEA:28534"/>
        <dbReference type="ChEBI" id="CHEBI:15377"/>
        <dbReference type="ChEBI" id="CHEBI:15378"/>
        <dbReference type="ChEBI" id="CHEBI:33019"/>
        <dbReference type="ChEBI" id="CHEBI:37568"/>
        <dbReference type="ChEBI" id="CHEBI:63528"/>
        <dbReference type="EC" id="3.6.1.9"/>
    </reaction>
</comment>
<dbReference type="InterPro" id="IPR003697">
    <property type="entry name" value="Maf-like"/>
</dbReference>
<dbReference type="GO" id="GO:0005737">
    <property type="term" value="C:cytoplasm"/>
    <property type="evidence" value="ECO:0007669"/>
    <property type="project" value="UniProtKB-SubCell"/>
</dbReference>
<evidence type="ECO:0000313" key="4">
    <source>
        <dbReference type="EMBL" id="PKY87637.1"/>
    </source>
</evidence>
<dbReference type="GO" id="GO:0009117">
    <property type="term" value="P:nucleotide metabolic process"/>
    <property type="evidence" value="ECO:0007669"/>
    <property type="project" value="UniProtKB-KW"/>
</dbReference>
<keyword evidence="3" id="KW-0546">Nucleotide metabolism</keyword>
<evidence type="ECO:0000256" key="2">
    <source>
        <dbReference type="ARBA" id="ARBA00022801"/>
    </source>
</evidence>
<dbReference type="AlphaFoldDB" id="A0A2I1JW85"/>
<dbReference type="InterPro" id="IPR029001">
    <property type="entry name" value="ITPase-like_fam"/>
</dbReference>
<evidence type="ECO:0000256" key="3">
    <source>
        <dbReference type="HAMAP-Rule" id="MF_00528"/>
    </source>
</evidence>
<feature type="site" description="Important for substrate specificity" evidence="3">
    <location>
        <position position="109"/>
    </location>
</feature>
<comment type="similarity">
    <text evidence="3">Belongs to the Maf family. YhdE subfamily.</text>
</comment>
<dbReference type="Pfam" id="PF02545">
    <property type="entry name" value="Maf"/>
    <property type="match status" value="1"/>
</dbReference>
<feature type="site" description="Important for substrate specificity" evidence="3">
    <location>
        <position position="194"/>
    </location>
</feature>
<dbReference type="Proteomes" id="UP000234384">
    <property type="component" value="Unassembled WGS sequence"/>
</dbReference>
<comment type="catalytic activity">
    <reaction evidence="3">
        <text>UTP + H2O = UMP + diphosphate + H(+)</text>
        <dbReference type="Rhea" id="RHEA:29395"/>
        <dbReference type="ChEBI" id="CHEBI:15377"/>
        <dbReference type="ChEBI" id="CHEBI:15378"/>
        <dbReference type="ChEBI" id="CHEBI:33019"/>
        <dbReference type="ChEBI" id="CHEBI:46398"/>
        <dbReference type="ChEBI" id="CHEBI:57865"/>
        <dbReference type="EC" id="3.6.1.9"/>
    </reaction>
</comment>
<dbReference type="Gene3D" id="3.90.950.10">
    <property type="match status" value="1"/>
</dbReference>
<gene>
    <name evidence="4" type="ORF">CYJ57_06855</name>
</gene>
<organism evidence="4 5">
    <name type="scientific">Falseniella ignava</name>
    <dbReference type="NCBI Taxonomy" id="137730"/>
    <lineage>
        <taxon>Bacteria</taxon>
        <taxon>Bacillati</taxon>
        <taxon>Bacillota</taxon>
        <taxon>Bacilli</taxon>
        <taxon>Lactobacillales</taxon>
        <taxon>Aerococcaceae</taxon>
        <taxon>Falseniella</taxon>
    </lineage>
</organism>
<reference evidence="4 5" key="1">
    <citation type="submission" date="2017-12" db="EMBL/GenBank/DDBJ databases">
        <title>Phylogenetic diversity of female urinary microbiome.</title>
        <authorList>
            <person name="Thomas-White K."/>
            <person name="Wolfe A.J."/>
        </authorList>
    </citation>
    <scope>NUCLEOTIDE SEQUENCE [LARGE SCALE GENOMIC DNA]</scope>
    <source>
        <strain evidence="4 5">UMB0898</strain>
    </source>
</reference>
<dbReference type="EC" id="3.6.1.9" evidence="3"/>
<dbReference type="PANTHER" id="PTHR43213:SF5">
    <property type="entry name" value="BIFUNCTIONAL DTTP_UTP PYROPHOSPHATASE_METHYLTRANSFERASE PROTEIN-RELATED"/>
    <property type="match status" value="1"/>
</dbReference>
<dbReference type="PANTHER" id="PTHR43213">
    <property type="entry name" value="BIFUNCTIONAL DTTP/UTP PYROPHOSPHATASE/METHYLTRANSFERASE PROTEIN-RELATED"/>
    <property type="match status" value="1"/>
</dbReference>
<comment type="subcellular location">
    <subcellularLocation>
        <location evidence="3">Cytoplasm</location>
    </subcellularLocation>
</comment>
<evidence type="ECO:0000313" key="5">
    <source>
        <dbReference type="Proteomes" id="UP000234384"/>
    </source>
</evidence>
<dbReference type="PIRSF" id="PIRSF006305">
    <property type="entry name" value="Maf"/>
    <property type="match status" value="1"/>
</dbReference>
<dbReference type="SUPFAM" id="SSF52972">
    <property type="entry name" value="ITPase-like"/>
    <property type="match status" value="1"/>
</dbReference>
<accession>A0A2I1JW85</accession>
<name>A0A2I1JW85_9LACT</name>
<proteinExistence type="inferred from homology"/>
<dbReference type="HAMAP" id="MF_00528">
    <property type="entry name" value="Maf"/>
    <property type="match status" value="1"/>
</dbReference>
<comment type="cofactor">
    <cofactor evidence="1 3">
        <name>a divalent metal cation</name>
        <dbReference type="ChEBI" id="CHEBI:60240"/>
    </cofactor>
</comment>
<feature type="site" description="Important for substrate specificity" evidence="3">
    <location>
        <position position="43"/>
    </location>
</feature>
<keyword evidence="3" id="KW-0963">Cytoplasm</keyword>
<dbReference type="GO" id="GO:0036218">
    <property type="term" value="F:dTTP diphosphatase activity"/>
    <property type="evidence" value="ECO:0007669"/>
    <property type="project" value="RHEA"/>
</dbReference>
<dbReference type="OrthoDB" id="9807767at2"/>
<feature type="active site" description="Proton acceptor" evidence="3">
    <location>
        <position position="108"/>
    </location>
</feature>
<sequence length="229" mass="25881">MDDIIVVKKKMNTESGSAMIVNYEQNGQLQPFNQVVLMSGSKRRHELLAFMEPVIQVAQIDERQIEATYLTQYQSDAFLPRVAKTCCEISKAKLSKACEPNTLYIAADTMVVACDQIYHKPKDLEEAEQMLRSYFGQVHHVVTSVCLKTTDYLDVFYAVTEVEFVDYYPALEPLIQSYLETESSLDKSGGYGIQELDPRFVARIDGDIYTVVGLPVAEVSRRINTAIVK</sequence>
<evidence type="ECO:0000256" key="1">
    <source>
        <dbReference type="ARBA" id="ARBA00001968"/>
    </source>
</evidence>
<comment type="function">
    <text evidence="3">Nucleoside triphosphate pyrophosphatase that hydrolyzes dTTP and UTP. May have a dual role in cell division arrest and in preventing the incorporation of modified nucleotides into cellular nucleic acids.</text>
</comment>